<sequence length="101" mass="11247">MRKPLARYREAQTGKRTIYTAHARLRETENVIHRKLYSLVLNLLRSDYHQQPHSAAVAYLAMSLAAAINPDALEGGERPGNELNREVAVLGSKWSGSDGAF</sequence>
<evidence type="ECO:0000313" key="1">
    <source>
        <dbReference type="EMBL" id="KAG7285894.1"/>
    </source>
</evidence>
<reference evidence="1" key="1">
    <citation type="submission" date="2023-02" db="EMBL/GenBank/DDBJ databases">
        <authorList>
            <person name="Palmer J.M."/>
        </authorList>
    </citation>
    <scope>NUCLEOTIDE SEQUENCE</scope>
    <source>
        <strain evidence="1">FW57</strain>
    </source>
</reference>
<dbReference type="Proteomes" id="UP001197093">
    <property type="component" value="Unassembled WGS sequence"/>
</dbReference>
<dbReference type="AlphaFoldDB" id="A0AAD4ERA4"/>
<proteinExistence type="predicted"/>
<keyword evidence="2" id="KW-1185">Reference proteome</keyword>
<evidence type="ECO:0000313" key="2">
    <source>
        <dbReference type="Proteomes" id="UP001197093"/>
    </source>
</evidence>
<organism evidence="1 2">
    <name type="scientific">Staphylotrichum longicolle</name>
    <dbReference type="NCBI Taxonomy" id="669026"/>
    <lineage>
        <taxon>Eukaryota</taxon>
        <taxon>Fungi</taxon>
        <taxon>Dikarya</taxon>
        <taxon>Ascomycota</taxon>
        <taxon>Pezizomycotina</taxon>
        <taxon>Sordariomycetes</taxon>
        <taxon>Sordariomycetidae</taxon>
        <taxon>Sordariales</taxon>
        <taxon>Chaetomiaceae</taxon>
        <taxon>Staphylotrichum</taxon>
    </lineage>
</organism>
<accession>A0AAD4ERA4</accession>
<name>A0AAD4ERA4_9PEZI</name>
<gene>
    <name evidence="1" type="ORF">NEMBOFW57_008188</name>
</gene>
<protein>
    <submittedName>
        <fullName evidence="1">Uncharacterized protein</fullName>
    </submittedName>
</protein>
<dbReference type="EMBL" id="JAHCVI010000004">
    <property type="protein sequence ID" value="KAG7285894.1"/>
    <property type="molecule type" value="Genomic_DNA"/>
</dbReference>
<comment type="caution">
    <text evidence="1">The sequence shown here is derived from an EMBL/GenBank/DDBJ whole genome shotgun (WGS) entry which is preliminary data.</text>
</comment>